<dbReference type="Proteomes" id="UP000663281">
    <property type="component" value="Chromosome"/>
</dbReference>
<gene>
    <name evidence="3" type="ORF">JYB88_02160</name>
</gene>
<sequence>MNNLLKLSLAVATVLMAGNAMAAQTTSIVDSKHNLGSTGTYADRNKTTATTEVCVFCHTPHGAVAKDTDGKAVAPLWNKSLPDSATFSTYNTLGTATLQGSVTKVGSVSIACLSCHDGSQAMDVMINQPGSGGYNAGGASPTGVWSQYSTNINTTTGKMLTATPIPGLGTDLTNDHPIGIQYAGGLIDNATGSRANPADFRNQDFRGLASTSINGNTVWYVPVPDQNVTTGLDNTVNGTKIVPVAGIRNKTDMALYTRTDAAIAGGAQPFVECASCHDPHQADTATFLRIDNTGSAVCLACHVK</sequence>
<evidence type="ECO:0000313" key="3">
    <source>
        <dbReference type="EMBL" id="QSX30486.1"/>
    </source>
</evidence>
<protein>
    <submittedName>
        <fullName evidence="3">Cytochrome c3 family protein</fullName>
    </submittedName>
</protein>
<dbReference type="NCBIfam" id="TIGR01905">
    <property type="entry name" value="paired_CXXCH_1"/>
    <property type="match status" value="1"/>
</dbReference>
<dbReference type="InterPro" id="IPR010177">
    <property type="entry name" value="Paired_CXXCH_1"/>
</dbReference>
<keyword evidence="1" id="KW-0732">Signal</keyword>
<organism evidence="3 4">
    <name type="scientific">Shewanella cyperi</name>
    <dbReference type="NCBI Taxonomy" id="2814292"/>
    <lineage>
        <taxon>Bacteria</taxon>
        <taxon>Pseudomonadati</taxon>
        <taxon>Pseudomonadota</taxon>
        <taxon>Gammaproteobacteria</taxon>
        <taxon>Alteromonadales</taxon>
        <taxon>Shewanellaceae</taxon>
        <taxon>Shewanella</taxon>
    </lineage>
</organism>
<dbReference type="AlphaFoldDB" id="A0A974XLA7"/>
<feature type="signal peptide" evidence="1">
    <location>
        <begin position="1"/>
        <end position="22"/>
    </location>
</feature>
<dbReference type="Pfam" id="PF09699">
    <property type="entry name" value="Paired_CXXCH_1"/>
    <property type="match status" value="1"/>
</dbReference>
<dbReference type="RefSeq" id="WP_207325324.1">
    <property type="nucleotide sequence ID" value="NZ_CP071504.1"/>
</dbReference>
<keyword evidence="4" id="KW-1185">Reference proteome</keyword>
<evidence type="ECO:0000259" key="2">
    <source>
        <dbReference type="Pfam" id="PF09699"/>
    </source>
</evidence>
<name>A0A974XLA7_9GAMM</name>
<dbReference type="SUPFAM" id="SSF48695">
    <property type="entry name" value="Multiheme cytochromes"/>
    <property type="match status" value="1"/>
</dbReference>
<feature type="chain" id="PRO_5038136004" evidence="1">
    <location>
        <begin position="23"/>
        <end position="304"/>
    </location>
</feature>
<reference evidence="3 4" key="1">
    <citation type="submission" date="2021-03" db="EMBL/GenBank/DDBJ databases">
        <title>Novel species identification of genus Shewanella.</title>
        <authorList>
            <person name="Liu G."/>
            <person name="Zhang Q."/>
        </authorList>
    </citation>
    <scope>NUCLEOTIDE SEQUENCE [LARGE SCALE GENOMIC DNA]</scope>
    <source>
        <strain evidence="3 4">FJAT-53726</strain>
    </source>
</reference>
<dbReference type="EMBL" id="CP071504">
    <property type="protein sequence ID" value="QSX30486.1"/>
    <property type="molecule type" value="Genomic_DNA"/>
</dbReference>
<evidence type="ECO:0000256" key="1">
    <source>
        <dbReference type="SAM" id="SignalP"/>
    </source>
</evidence>
<feature type="domain" description="Doubled CXXCH motif" evidence="2">
    <location>
        <begin position="272"/>
        <end position="303"/>
    </location>
</feature>
<dbReference type="KEGG" id="scyp:JYB88_02160"/>
<proteinExistence type="predicted"/>
<evidence type="ECO:0000313" key="4">
    <source>
        <dbReference type="Proteomes" id="UP000663281"/>
    </source>
</evidence>
<accession>A0A974XLA7</accession>
<dbReference type="InterPro" id="IPR036280">
    <property type="entry name" value="Multihaem_cyt_sf"/>
</dbReference>